<keyword evidence="4 5" id="KW-0472">Membrane</keyword>
<keyword evidence="2 5" id="KW-0812">Transmembrane</keyword>
<evidence type="ECO:0000313" key="6">
    <source>
        <dbReference type="EMBL" id="GLQ17561.1"/>
    </source>
</evidence>
<organism evidence="6 7">
    <name type="scientific">Maritalea porphyrae</name>
    <dbReference type="NCBI Taxonomy" id="880732"/>
    <lineage>
        <taxon>Bacteria</taxon>
        <taxon>Pseudomonadati</taxon>
        <taxon>Pseudomonadota</taxon>
        <taxon>Alphaproteobacteria</taxon>
        <taxon>Hyphomicrobiales</taxon>
        <taxon>Devosiaceae</taxon>
        <taxon>Maritalea</taxon>
    </lineage>
</organism>
<dbReference type="InterPro" id="IPR001129">
    <property type="entry name" value="Membr-assoc_MAPEG"/>
</dbReference>
<reference evidence="6" key="2">
    <citation type="submission" date="2023-01" db="EMBL/GenBank/DDBJ databases">
        <title>Draft genome sequence of Maritalea porphyrae strain NBRC 107169.</title>
        <authorList>
            <person name="Sun Q."/>
            <person name="Mori K."/>
        </authorList>
    </citation>
    <scope>NUCLEOTIDE SEQUENCE</scope>
    <source>
        <strain evidence="6">NBRC 107169</strain>
    </source>
</reference>
<gene>
    <name evidence="6" type="ORF">GCM10007879_18100</name>
</gene>
<feature type="transmembrane region" description="Helical" evidence="5">
    <location>
        <begin position="62"/>
        <end position="78"/>
    </location>
</feature>
<evidence type="ECO:0000256" key="2">
    <source>
        <dbReference type="ARBA" id="ARBA00022692"/>
    </source>
</evidence>
<dbReference type="Gene3D" id="1.20.120.550">
    <property type="entry name" value="Membrane associated eicosanoid/glutathione metabolism-like domain"/>
    <property type="match status" value="1"/>
</dbReference>
<dbReference type="InterPro" id="IPR023352">
    <property type="entry name" value="MAPEG-like_dom_sf"/>
</dbReference>
<name>A0ABQ5UQM8_9HYPH</name>
<protein>
    <recommendedName>
        <fullName evidence="8">MAPEG family protein</fullName>
    </recommendedName>
</protein>
<dbReference type="SUPFAM" id="SSF161084">
    <property type="entry name" value="MAPEG domain-like"/>
    <property type="match status" value="1"/>
</dbReference>
<evidence type="ECO:0000256" key="3">
    <source>
        <dbReference type="ARBA" id="ARBA00022989"/>
    </source>
</evidence>
<proteinExistence type="predicted"/>
<dbReference type="EMBL" id="BSNI01000002">
    <property type="protein sequence ID" value="GLQ17561.1"/>
    <property type="molecule type" value="Genomic_DNA"/>
</dbReference>
<accession>A0ABQ5UQM8</accession>
<comment type="caution">
    <text evidence="6">The sequence shown here is derived from an EMBL/GenBank/DDBJ whole genome shotgun (WGS) entry which is preliminary data.</text>
</comment>
<evidence type="ECO:0000256" key="1">
    <source>
        <dbReference type="ARBA" id="ARBA00004370"/>
    </source>
</evidence>
<feature type="transmembrane region" description="Helical" evidence="5">
    <location>
        <begin position="85"/>
        <end position="104"/>
    </location>
</feature>
<evidence type="ECO:0000256" key="4">
    <source>
        <dbReference type="ARBA" id="ARBA00023136"/>
    </source>
</evidence>
<evidence type="ECO:0008006" key="8">
    <source>
        <dbReference type="Google" id="ProtNLM"/>
    </source>
</evidence>
<reference evidence="6" key="1">
    <citation type="journal article" date="2014" name="Int. J. Syst. Evol. Microbiol.">
        <title>Complete genome of a new Firmicutes species belonging to the dominant human colonic microbiota ('Ruminococcus bicirculans') reveals two chromosomes and a selective capacity to utilize plant glucans.</title>
        <authorList>
            <consortium name="NISC Comparative Sequencing Program"/>
            <person name="Wegmann U."/>
            <person name="Louis P."/>
            <person name="Goesmann A."/>
            <person name="Henrissat B."/>
            <person name="Duncan S.H."/>
            <person name="Flint H.J."/>
        </authorList>
    </citation>
    <scope>NUCLEOTIDE SEQUENCE</scope>
    <source>
        <strain evidence="6">NBRC 107169</strain>
    </source>
</reference>
<evidence type="ECO:0000313" key="7">
    <source>
        <dbReference type="Proteomes" id="UP001161405"/>
    </source>
</evidence>
<comment type="subcellular location">
    <subcellularLocation>
        <location evidence="1">Membrane</location>
    </subcellularLocation>
</comment>
<feature type="transmembrane region" description="Helical" evidence="5">
    <location>
        <begin position="110"/>
        <end position="128"/>
    </location>
</feature>
<sequence>MTFTAALIAFTLLTMILLANQIFFTYATQGFGYGFSSNRNADVQQSALAIRIANTFRNQTESAAYIVPVLAVAAIIGLDSSSAQFAATLIIIGRALFSVLYYTGLPFARVPAFGLANLSTLYIVFEIFQSGLL</sequence>
<dbReference type="RefSeq" id="WP_284363804.1">
    <property type="nucleotide sequence ID" value="NZ_BSNI01000002.1"/>
</dbReference>
<dbReference type="Proteomes" id="UP001161405">
    <property type="component" value="Unassembled WGS sequence"/>
</dbReference>
<dbReference type="Pfam" id="PF01124">
    <property type="entry name" value="MAPEG"/>
    <property type="match status" value="1"/>
</dbReference>
<keyword evidence="3 5" id="KW-1133">Transmembrane helix</keyword>
<keyword evidence="7" id="KW-1185">Reference proteome</keyword>
<evidence type="ECO:0000256" key="5">
    <source>
        <dbReference type="SAM" id="Phobius"/>
    </source>
</evidence>